<keyword evidence="5 6" id="KW-0472">Membrane</keyword>
<evidence type="ECO:0000256" key="6">
    <source>
        <dbReference type="SAM" id="Phobius"/>
    </source>
</evidence>
<reference evidence="7 8" key="1">
    <citation type="journal article" date="2011" name="Nature">
        <title>A high-resolution map of human evolutionary constraint using 29 mammals.</title>
        <authorList>
            <person name="Lindblad-Toh K."/>
            <person name="Garber M."/>
            <person name="Zuk O."/>
            <person name="Lin M.F."/>
            <person name="Parker B.J."/>
            <person name="Washietl S."/>
            <person name="Kheradpour P."/>
            <person name="Ernst J."/>
            <person name="Jordan G."/>
            <person name="Mauceli E."/>
            <person name="Ward L.D."/>
            <person name="Lowe C.B."/>
            <person name="Holloway A.K."/>
            <person name="Clamp M."/>
            <person name="Gnerre S."/>
            <person name="Alfoldi J."/>
            <person name="Beal K."/>
            <person name="Chang J."/>
            <person name="Clawson H."/>
            <person name="Cuff J."/>
            <person name="Di Palma F."/>
            <person name="Fitzgerald S."/>
            <person name="Flicek P."/>
            <person name="Guttman M."/>
            <person name="Hubisz M.J."/>
            <person name="Jaffe D.B."/>
            <person name="Jungreis I."/>
            <person name="Kent W.J."/>
            <person name="Kostka D."/>
            <person name="Lara M."/>
            <person name="Martins A.L."/>
            <person name="Massingham T."/>
            <person name="Moltke I."/>
            <person name="Raney B.J."/>
            <person name="Rasmussen M.D."/>
            <person name="Robinson J."/>
            <person name="Stark A."/>
            <person name="Vilella A.J."/>
            <person name="Wen J."/>
            <person name="Xie X."/>
            <person name="Zody M.C."/>
            <person name="Baldwin J."/>
            <person name="Bloom T."/>
            <person name="Chin C.W."/>
            <person name="Heiman D."/>
            <person name="Nicol R."/>
            <person name="Nusbaum C."/>
            <person name="Young S."/>
            <person name="Wilkinson J."/>
            <person name="Worley K.C."/>
            <person name="Kovar C.L."/>
            <person name="Muzny D.M."/>
            <person name="Gibbs R.A."/>
            <person name="Cree A."/>
            <person name="Dihn H.H."/>
            <person name="Fowler G."/>
            <person name="Jhangiani S."/>
            <person name="Joshi V."/>
            <person name="Lee S."/>
            <person name="Lewis L.R."/>
            <person name="Nazareth L.V."/>
            <person name="Okwuonu G."/>
            <person name="Santibanez J."/>
            <person name="Warren W.C."/>
            <person name="Mardis E.R."/>
            <person name="Weinstock G.M."/>
            <person name="Wilson R.K."/>
            <person name="Delehaunty K."/>
            <person name="Dooling D."/>
            <person name="Fronik C."/>
            <person name="Fulton L."/>
            <person name="Fulton B."/>
            <person name="Graves T."/>
            <person name="Minx P."/>
            <person name="Sodergren E."/>
            <person name="Birney E."/>
            <person name="Margulies E.H."/>
            <person name="Herrero J."/>
            <person name="Green E.D."/>
            <person name="Haussler D."/>
            <person name="Siepel A."/>
            <person name="Goldman N."/>
            <person name="Pollard K.S."/>
            <person name="Pedersen J.S."/>
            <person name="Lander E.S."/>
            <person name="Kellis M."/>
        </authorList>
    </citation>
    <scope>NUCLEOTIDE SEQUENCE [LARGE SCALE GENOMIC DNA]</scope>
    <source>
        <strain evidence="7 8">Thorbecke inbred</strain>
    </source>
</reference>
<dbReference type="Ensembl" id="ENSOCUT00000063459.1">
    <property type="protein sequence ID" value="ENSOCUP00000043097.1"/>
    <property type="gene ID" value="ENSOCUG00000033235.1"/>
</dbReference>
<sequence length="200" mass="22363">MNSRDAHSPVFLIFPPEITVPDYQSTVITATSYESQSPLEKLLVGRMKISGTLQILLGIMNFSFGMIFLFTLVQPYPRFPFIFISGYPFWGSVLFINSGAFLITLKRKMTKTLMKASQIMNSLSVLGAIAGIILLIFGFLLDQNYICGYSQESDECDAITVIFTGILIMLMVLTIIELFISLSFSILVFHSEDDACEECC</sequence>
<keyword evidence="3 6" id="KW-0812">Transmembrane</keyword>
<dbReference type="PANTHER" id="PTHR23320">
    <property type="entry name" value="MEMBRANE-SPANNING 4-DOMAINS SUBFAMILY A MS4A -RELATED"/>
    <property type="match status" value="1"/>
</dbReference>
<dbReference type="Bgee" id="ENSOCUG00000033235">
    <property type="expression patterns" value="Expressed in testis and 5 other cell types or tissues"/>
</dbReference>
<evidence type="ECO:0000256" key="4">
    <source>
        <dbReference type="ARBA" id="ARBA00022989"/>
    </source>
</evidence>
<reference evidence="7" key="2">
    <citation type="submission" date="2025-08" db="UniProtKB">
        <authorList>
            <consortium name="Ensembl"/>
        </authorList>
    </citation>
    <scope>IDENTIFICATION</scope>
    <source>
        <strain evidence="7">Thorbecke</strain>
    </source>
</reference>
<evidence type="ECO:0000256" key="5">
    <source>
        <dbReference type="ARBA" id="ARBA00023136"/>
    </source>
</evidence>
<feature type="transmembrane region" description="Helical" evidence="6">
    <location>
        <begin position="123"/>
        <end position="141"/>
    </location>
</feature>
<dbReference type="EMBL" id="AAGW02038235">
    <property type="status" value="NOT_ANNOTATED_CDS"/>
    <property type="molecule type" value="Genomic_DNA"/>
</dbReference>
<dbReference type="GeneTree" id="ENSGT00940000162612"/>
<name>A0A5F9DA06_RABIT</name>
<dbReference type="AlphaFoldDB" id="A0A5F9DA06"/>
<accession>A0A5F9DA06</accession>
<comment type="similarity">
    <text evidence="2">Belongs to the MS4A family.</text>
</comment>
<keyword evidence="8" id="KW-1185">Reference proteome</keyword>
<dbReference type="OrthoDB" id="10071849at2759"/>
<gene>
    <name evidence="7" type="primary">MS4A5</name>
</gene>
<dbReference type="FunCoup" id="A0A5F9DA06">
    <property type="interactions" value="167"/>
</dbReference>
<dbReference type="GO" id="GO:0007166">
    <property type="term" value="P:cell surface receptor signaling pathway"/>
    <property type="evidence" value="ECO:0007669"/>
    <property type="project" value="TreeGrafter"/>
</dbReference>
<dbReference type="STRING" id="9986.ENSOCUP00000043097"/>
<dbReference type="InParanoid" id="A0A5F9DA06"/>
<organism evidence="7 8">
    <name type="scientific">Oryctolagus cuniculus</name>
    <name type="common">Rabbit</name>
    <dbReference type="NCBI Taxonomy" id="9986"/>
    <lineage>
        <taxon>Eukaryota</taxon>
        <taxon>Metazoa</taxon>
        <taxon>Chordata</taxon>
        <taxon>Craniata</taxon>
        <taxon>Vertebrata</taxon>
        <taxon>Euteleostomi</taxon>
        <taxon>Mammalia</taxon>
        <taxon>Eutheria</taxon>
        <taxon>Euarchontoglires</taxon>
        <taxon>Glires</taxon>
        <taxon>Lagomorpha</taxon>
        <taxon>Leporidae</taxon>
        <taxon>Oryctolagus</taxon>
    </lineage>
</organism>
<evidence type="ECO:0000313" key="8">
    <source>
        <dbReference type="Proteomes" id="UP000001811"/>
    </source>
</evidence>
<proteinExistence type="inferred from homology"/>
<evidence type="ECO:0000313" key="7">
    <source>
        <dbReference type="Ensembl" id="ENSOCUP00000043097.1"/>
    </source>
</evidence>
<keyword evidence="4 6" id="KW-1133">Transmembrane helix</keyword>
<dbReference type="KEGG" id="ocu:100357463"/>
<dbReference type="GeneID" id="100357463"/>
<protein>
    <submittedName>
        <fullName evidence="7">Membrane spanning 4-domains A5</fullName>
    </submittedName>
</protein>
<dbReference type="GO" id="GO:0005886">
    <property type="term" value="C:plasma membrane"/>
    <property type="evidence" value="ECO:0007669"/>
    <property type="project" value="TreeGrafter"/>
</dbReference>
<evidence type="ECO:0000256" key="2">
    <source>
        <dbReference type="ARBA" id="ARBA00009565"/>
    </source>
</evidence>
<comment type="subcellular location">
    <subcellularLocation>
        <location evidence="1">Membrane</location>
        <topology evidence="1">Multi-pass membrane protein</topology>
    </subcellularLocation>
</comment>
<evidence type="ECO:0000256" key="3">
    <source>
        <dbReference type="ARBA" id="ARBA00022692"/>
    </source>
</evidence>
<feature type="transmembrane region" description="Helical" evidence="6">
    <location>
        <begin position="55"/>
        <end position="73"/>
    </location>
</feature>
<dbReference type="Proteomes" id="UP000001811">
    <property type="component" value="Chromosome 1"/>
</dbReference>
<feature type="transmembrane region" description="Helical" evidence="6">
    <location>
        <begin position="161"/>
        <end position="180"/>
    </location>
</feature>
<evidence type="ECO:0000256" key="1">
    <source>
        <dbReference type="ARBA" id="ARBA00004141"/>
    </source>
</evidence>
<reference evidence="7" key="3">
    <citation type="submission" date="2025-09" db="UniProtKB">
        <authorList>
            <consortium name="Ensembl"/>
        </authorList>
    </citation>
    <scope>IDENTIFICATION</scope>
    <source>
        <strain evidence="7">Thorbecke</strain>
    </source>
</reference>
<feature type="transmembrane region" description="Helical" evidence="6">
    <location>
        <begin position="79"/>
        <end position="103"/>
    </location>
</feature>
<dbReference type="Pfam" id="PF04103">
    <property type="entry name" value="CD20"/>
    <property type="match status" value="1"/>
</dbReference>
<dbReference type="PANTHER" id="PTHR23320:SF54">
    <property type="entry name" value="MEMBRANE-SPANNING 4-DOMAINS SUBFAMILY A MEMBER 5"/>
    <property type="match status" value="1"/>
</dbReference>
<dbReference type="InterPro" id="IPR030417">
    <property type="entry name" value="MS4A"/>
</dbReference>
<dbReference type="InterPro" id="IPR007237">
    <property type="entry name" value="CD20-like"/>
</dbReference>